<gene>
    <name evidence="1" type="ORF">XBKB1_4190075</name>
</gene>
<dbReference type="Pfam" id="PF05947">
    <property type="entry name" value="T6SS_TssF"/>
    <property type="match status" value="1"/>
</dbReference>
<evidence type="ECO:0000313" key="2">
    <source>
        <dbReference type="Proteomes" id="UP000028493"/>
    </source>
</evidence>
<name>A0A077PN46_XENBV</name>
<dbReference type="HOGENOM" id="CLU_028593_4_0_6"/>
<dbReference type="InterPro" id="IPR010272">
    <property type="entry name" value="T6SS_TssF"/>
</dbReference>
<dbReference type="PANTHER" id="PTHR35370">
    <property type="entry name" value="CYTOPLASMIC PROTEIN-RELATED-RELATED"/>
    <property type="match status" value="1"/>
</dbReference>
<sequence length="274" mass="31605">MPLGESVQLFRLHDIRVTQQPDEQQQRGTPYHYLPIDQFTSAAHLLAENDEQDTFYYQLRTERHLLEHIQHGLHFFDLTGKPADNLQALTVACEFLGYHEHAINLAPGTISVTQEVTPSHLSVHNITSVTTDYPPMILDNPGWPLLSGLASAPMMLFATENLKQFLSLFDRYADTNRPLSRQIRQHIDGILHVEESLTDRLKQGRPVRGRKLSLTLNPDCYRNPGEMYRFCRLINQVIACFISHSSFVLLEVFTPHNHKALWEYWHVDGLRPDM</sequence>
<dbReference type="PANTHER" id="PTHR35370:SF1">
    <property type="entry name" value="TYPE VI SECRETION SYSTEM COMPONENT TSSF1"/>
    <property type="match status" value="1"/>
</dbReference>
<proteinExistence type="predicted"/>
<reference evidence="1" key="1">
    <citation type="submission" date="2013-07" db="EMBL/GenBank/DDBJ databases">
        <title>Sub-species coevolution in mutualistic symbiosis.</title>
        <authorList>
            <person name="Murfin K."/>
            <person name="Klassen J."/>
            <person name="Lee M."/>
            <person name="Forst S."/>
            <person name="Stock P."/>
            <person name="Goodrich-Blair H."/>
        </authorList>
    </citation>
    <scope>NUCLEOTIDE SEQUENCE [LARGE SCALE GENOMIC DNA]</scope>
    <source>
        <strain evidence="1">Kraussei Becker Underwood</strain>
    </source>
</reference>
<evidence type="ECO:0008006" key="3">
    <source>
        <dbReference type="Google" id="ProtNLM"/>
    </source>
</evidence>
<dbReference type="AlphaFoldDB" id="A0A077PN46"/>
<dbReference type="Proteomes" id="UP000028493">
    <property type="component" value="Unassembled WGS sequence"/>
</dbReference>
<evidence type="ECO:0000313" key="1">
    <source>
        <dbReference type="EMBL" id="CDH25805.1"/>
    </source>
</evidence>
<comment type="caution">
    <text evidence="1">The sequence shown here is derived from an EMBL/GenBank/DDBJ whole genome shotgun (WGS) entry which is preliminary data.</text>
</comment>
<protein>
    <recommendedName>
        <fullName evidence="3">Type VI secretion protein</fullName>
    </recommendedName>
</protein>
<organism evidence="1 2">
    <name type="scientific">Xenorhabdus bovienii str. kraussei Becker Underwood</name>
    <dbReference type="NCBI Taxonomy" id="1398204"/>
    <lineage>
        <taxon>Bacteria</taxon>
        <taxon>Pseudomonadati</taxon>
        <taxon>Pseudomonadota</taxon>
        <taxon>Gammaproteobacteria</taxon>
        <taxon>Enterobacterales</taxon>
        <taxon>Morganellaceae</taxon>
        <taxon>Xenorhabdus</taxon>
    </lineage>
</organism>
<accession>A0A077PN46</accession>
<dbReference type="EMBL" id="CBSZ010000356">
    <property type="protein sequence ID" value="CDH25805.1"/>
    <property type="molecule type" value="Genomic_DNA"/>
</dbReference>